<dbReference type="GO" id="GO:0015628">
    <property type="term" value="P:protein secretion by the type II secretion system"/>
    <property type="evidence" value="ECO:0007669"/>
    <property type="project" value="TreeGrafter"/>
</dbReference>
<dbReference type="AlphaFoldDB" id="A0A518N358"/>
<keyword evidence="10" id="KW-1185">Reference proteome</keyword>
<dbReference type="InterPro" id="IPR003004">
    <property type="entry name" value="GspF/PilC"/>
</dbReference>
<feature type="transmembrane region" description="Helical" evidence="7">
    <location>
        <begin position="170"/>
        <end position="192"/>
    </location>
</feature>
<feature type="transmembrane region" description="Helical" evidence="7">
    <location>
        <begin position="222"/>
        <end position="241"/>
    </location>
</feature>
<evidence type="ECO:0000256" key="3">
    <source>
        <dbReference type="ARBA" id="ARBA00022475"/>
    </source>
</evidence>
<keyword evidence="4 7" id="KW-0812">Transmembrane</keyword>
<evidence type="ECO:0000256" key="2">
    <source>
        <dbReference type="ARBA" id="ARBA00005745"/>
    </source>
</evidence>
<dbReference type="OrthoDB" id="9805682at2"/>
<dbReference type="PRINTS" id="PR00812">
    <property type="entry name" value="BCTERIALGSPF"/>
</dbReference>
<gene>
    <name evidence="9" type="ORF">FPZ22_05070</name>
</gene>
<comment type="subcellular location">
    <subcellularLocation>
        <location evidence="1">Cell membrane</location>
        <topology evidence="1">Multi-pass membrane protein</topology>
    </subcellularLocation>
</comment>
<comment type="similarity">
    <text evidence="2">Belongs to the GSP F family.</text>
</comment>
<dbReference type="KEGG" id="lug:FPZ22_05070"/>
<evidence type="ECO:0000313" key="9">
    <source>
        <dbReference type="EMBL" id="QDW66342.1"/>
    </source>
</evidence>
<evidence type="ECO:0000256" key="6">
    <source>
        <dbReference type="ARBA" id="ARBA00023136"/>
    </source>
</evidence>
<dbReference type="Pfam" id="PF00482">
    <property type="entry name" value="T2SSF"/>
    <property type="match status" value="2"/>
</dbReference>
<evidence type="ECO:0000256" key="4">
    <source>
        <dbReference type="ARBA" id="ARBA00022692"/>
    </source>
</evidence>
<dbReference type="Gene3D" id="1.20.81.30">
    <property type="entry name" value="Type II secretion system (T2SS), domain F"/>
    <property type="match status" value="2"/>
</dbReference>
<accession>A0A518N358</accession>
<dbReference type="InterPro" id="IPR042094">
    <property type="entry name" value="T2SS_GspF_sf"/>
</dbReference>
<organism evidence="9 10">
    <name type="scientific">Luteimonas granuli</name>
    <dbReference type="NCBI Taxonomy" id="1176533"/>
    <lineage>
        <taxon>Bacteria</taxon>
        <taxon>Pseudomonadati</taxon>
        <taxon>Pseudomonadota</taxon>
        <taxon>Gammaproteobacteria</taxon>
        <taxon>Lysobacterales</taxon>
        <taxon>Lysobacteraceae</taxon>
        <taxon>Luteimonas</taxon>
    </lineage>
</organism>
<dbReference type="GO" id="GO:0005886">
    <property type="term" value="C:plasma membrane"/>
    <property type="evidence" value="ECO:0007669"/>
    <property type="project" value="UniProtKB-SubCell"/>
</dbReference>
<evidence type="ECO:0000259" key="8">
    <source>
        <dbReference type="Pfam" id="PF00482"/>
    </source>
</evidence>
<evidence type="ECO:0000256" key="1">
    <source>
        <dbReference type="ARBA" id="ARBA00004651"/>
    </source>
</evidence>
<dbReference type="PANTHER" id="PTHR30012">
    <property type="entry name" value="GENERAL SECRETION PATHWAY PROTEIN"/>
    <property type="match status" value="1"/>
</dbReference>
<dbReference type="InterPro" id="IPR018076">
    <property type="entry name" value="T2SS_GspF_dom"/>
</dbReference>
<dbReference type="PANTHER" id="PTHR30012:SF0">
    <property type="entry name" value="TYPE II SECRETION SYSTEM PROTEIN F-RELATED"/>
    <property type="match status" value="1"/>
</dbReference>
<dbReference type="EMBL" id="CP042218">
    <property type="protein sequence ID" value="QDW66342.1"/>
    <property type="molecule type" value="Genomic_DNA"/>
</dbReference>
<dbReference type="Proteomes" id="UP000316584">
    <property type="component" value="Chromosome"/>
</dbReference>
<dbReference type="RefSeq" id="WP_144890997.1">
    <property type="nucleotide sequence ID" value="NZ_CP042218.1"/>
</dbReference>
<reference evidence="9 10" key="1">
    <citation type="submission" date="2019-07" db="EMBL/GenBank/DDBJ databases">
        <title>Full genome sequence of Luteimonas sp. Gr-4.</title>
        <authorList>
            <person name="Im W.-T."/>
        </authorList>
    </citation>
    <scope>NUCLEOTIDE SEQUENCE [LARGE SCALE GENOMIC DNA]</scope>
    <source>
        <strain evidence="9 10">Gr-4</strain>
    </source>
</reference>
<proteinExistence type="inferred from homology"/>
<keyword evidence="3" id="KW-1003">Cell membrane</keyword>
<feature type="transmembrane region" description="Helical" evidence="7">
    <location>
        <begin position="368"/>
        <end position="395"/>
    </location>
</feature>
<sequence>MPRYRFNALNAEGAALEGEVSGQSEREAARSLERRGLSVISLREEGLQPSRRLPGARRQRRLRSTDLILALHELSTLLASGVGLAEAVAAQTRSAHHPRLLAAFESMSAALRQGQAFSQALMATGLPLPAYVEPLVRSGEKAGQLGRALHDAVAQMEYDEGVRTEIRQALTYPAVLVLAGLGAVVMMFTFVVPKFSALLNRADSLPWLGAAVLNTGMFAREWWWALVLLLAALAATAARFLRDPAARGRAYEWLERVPMLGTWRVESETAAWARVLGTLLGNRVPLLDALGLARSSVRAPGRRARLDEVARNVRAGATLADSLEEQQTLTPTGYNLVRVGERSGELPAMLQSLARLCEEAGRRRMKQFLALLEPAAILLIGGAIGVIMIGIILAITSANDLVV</sequence>
<name>A0A518N358_9GAMM</name>
<protein>
    <submittedName>
        <fullName evidence="9">Type II secretion system F family protein</fullName>
    </submittedName>
</protein>
<feature type="domain" description="Type II secretion system protein GspF" evidence="8">
    <location>
        <begin position="272"/>
        <end position="393"/>
    </location>
</feature>
<evidence type="ECO:0000313" key="10">
    <source>
        <dbReference type="Proteomes" id="UP000316584"/>
    </source>
</evidence>
<evidence type="ECO:0000256" key="5">
    <source>
        <dbReference type="ARBA" id="ARBA00022989"/>
    </source>
</evidence>
<evidence type="ECO:0000256" key="7">
    <source>
        <dbReference type="SAM" id="Phobius"/>
    </source>
</evidence>
<feature type="domain" description="Type II secretion system protein GspF" evidence="8">
    <location>
        <begin position="71"/>
        <end position="193"/>
    </location>
</feature>
<keyword evidence="5 7" id="KW-1133">Transmembrane helix</keyword>
<keyword evidence="6 7" id="KW-0472">Membrane</keyword>